<dbReference type="PANTHER" id="PTHR23337:SF3">
    <property type="entry name" value="MORC FAMILY CW-TYPE ZINC FINGER 2"/>
    <property type="match status" value="1"/>
</dbReference>
<dbReference type="PANTHER" id="PTHR23337">
    <property type="entry name" value="ZINC FINGER CW-TYPE COILED-COIL DOMAIN PROTEIN 1"/>
    <property type="match status" value="1"/>
</dbReference>
<dbReference type="SUPFAM" id="SSF55874">
    <property type="entry name" value="ATPase domain of HSP90 chaperone/DNA topoisomerase II/histidine kinase"/>
    <property type="match status" value="1"/>
</dbReference>
<dbReference type="OrthoDB" id="10251809at2759"/>
<keyword evidence="2" id="KW-0479">Metal-binding</keyword>
<keyword evidence="4" id="KW-0539">Nucleus</keyword>
<dbReference type="EMBL" id="REGN01010933">
    <property type="protein sequence ID" value="RMZ98179.1"/>
    <property type="molecule type" value="Genomic_DNA"/>
</dbReference>
<evidence type="ECO:0000256" key="1">
    <source>
        <dbReference type="ARBA" id="ARBA00004123"/>
    </source>
</evidence>
<comment type="subcellular location">
    <subcellularLocation>
        <location evidence="1">Nucleus</location>
    </subcellularLocation>
</comment>
<keyword evidence="6" id="KW-1185">Reference proteome</keyword>
<organism evidence="5 6">
    <name type="scientific">Brachionus plicatilis</name>
    <name type="common">Marine rotifer</name>
    <name type="synonym">Brachionus muelleri</name>
    <dbReference type="NCBI Taxonomy" id="10195"/>
    <lineage>
        <taxon>Eukaryota</taxon>
        <taxon>Metazoa</taxon>
        <taxon>Spiralia</taxon>
        <taxon>Gnathifera</taxon>
        <taxon>Rotifera</taxon>
        <taxon>Eurotatoria</taxon>
        <taxon>Monogononta</taxon>
        <taxon>Pseudotrocha</taxon>
        <taxon>Ploima</taxon>
        <taxon>Brachionidae</taxon>
        <taxon>Brachionus</taxon>
    </lineage>
</organism>
<accession>A0A3M7PGM1</accession>
<keyword evidence="3" id="KW-0175">Coiled coil</keyword>
<sequence>MSKKYVSLNRANLNTDYLHTNSTTHQFLFGALAELVDNSRDAEANCLKIYTERNTKFRGNYILNFLDDGTGMSPSEAADIIRFGKSFKRSSEKNYIGQYGNGLKSGSMRIGNDLLIFTKRDNLGTVLLISETFLKNERIEEIVVPIPTFDCRTKQPIFETDDTVVAREKVSLYFYF</sequence>
<evidence type="ECO:0000256" key="3">
    <source>
        <dbReference type="ARBA" id="ARBA00023054"/>
    </source>
</evidence>
<comment type="caution">
    <text evidence="5">The sequence shown here is derived from an EMBL/GenBank/DDBJ whole genome shotgun (WGS) entry which is preliminary data.</text>
</comment>
<name>A0A3M7PGM1_BRAPC</name>
<evidence type="ECO:0000313" key="6">
    <source>
        <dbReference type="Proteomes" id="UP000276133"/>
    </source>
</evidence>
<dbReference type="Pfam" id="PF13589">
    <property type="entry name" value="HATPase_c_3"/>
    <property type="match status" value="1"/>
</dbReference>
<gene>
    <name evidence="5" type="ORF">BpHYR1_045508</name>
</gene>
<dbReference type="Gene3D" id="3.30.565.10">
    <property type="entry name" value="Histidine kinase-like ATPase, C-terminal domain"/>
    <property type="match status" value="1"/>
</dbReference>
<protein>
    <submittedName>
        <fullName evidence="5">MORC family CW-type zinc finger 2 isoform X2</fullName>
    </submittedName>
</protein>
<evidence type="ECO:0000256" key="2">
    <source>
        <dbReference type="ARBA" id="ARBA00022723"/>
    </source>
</evidence>
<proteinExistence type="predicted"/>
<dbReference type="GO" id="GO:0046872">
    <property type="term" value="F:metal ion binding"/>
    <property type="evidence" value="ECO:0007669"/>
    <property type="project" value="UniProtKB-KW"/>
</dbReference>
<reference evidence="5 6" key="1">
    <citation type="journal article" date="2018" name="Sci. Rep.">
        <title>Genomic signatures of local adaptation to the degree of environmental predictability in rotifers.</title>
        <authorList>
            <person name="Franch-Gras L."/>
            <person name="Hahn C."/>
            <person name="Garcia-Roger E.M."/>
            <person name="Carmona M.J."/>
            <person name="Serra M."/>
            <person name="Gomez A."/>
        </authorList>
    </citation>
    <scope>NUCLEOTIDE SEQUENCE [LARGE SCALE GENOMIC DNA]</scope>
    <source>
        <strain evidence="5">HYR1</strain>
    </source>
</reference>
<dbReference type="AlphaFoldDB" id="A0A3M7PGM1"/>
<dbReference type="InterPro" id="IPR036890">
    <property type="entry name" value="HATPase_C_sf"/>
</dbReference>
<evidence type="ECO:0000256" key="4">
    <source>
        <dbReference type="ARBA" id="ARBA00023242"/>
    </source>
</evidence>
<dbReference type="GO" id="GO:0005634">
    <property type="term" value="C:nucleus"/>
    <property type="evidence" value="ECO:0007669"/>
    <property type="project" value="UniProtKB-SubCell"/>
</dbReference>
<dbReference type="Proteomes" id="UP000276133">
    <property type="component" value="Unassembled WGS sequence"/>
</dbReference>
<evidence type="ECO:0000313" key="5">
    <source>
        <dbReference type="EMBL" id="RMZ98179.1"/>
    </source>
</evidence>
<dbReference type="STRING" id="10195.A0A3M7PGM1"/>